<gene>
    <name evidence="1" type="ORF">CAG72_04800</name>
</gene>
<dbReference type="Proteomes" id="UP000465712">
    <property type="component" value="Unassembled WGS sequence"/>
</dbReference>
<protein>
    <submittedName>
        <fullName evidence="1">Uncharacterized protein</fullName>
    </submittedName>
</protein>
<comment type="caution">
    <text evidence="1">The sequence shown here is derived from an EMBL/GenBank/DDBJ whole genome shotgun (WGS) entry which is preliminary data.</text>
</comment>
<dbReference type="RefSeq" id="WP_161443283.1">
    <property type="nucleotide sequence ID" value="NZ_WXWW01000078.1"/>
</dbReference>
<name>A0A7X4WAZ5_9GAMM</name>
<reference evidence="1 2" key="1">
    <citation type="submission" date="2017-05" db="EMBL/GenBank/DDBJ databases">
        <title>High clonality and local adaptation shapes Vibrionaceae linages within an endangered oasis.</title>
        <authorList>
            <person name="Vazquez-Rosas-Landa M."/>
        </authorList>
    </citation>
    <scope>NUCLEOTIDE SEQUENCE [LARGE SCALE GENOMIC DNA]</scope>
    <source>
        <strain evidence="1 2">P46_P4S1P180</strain>
    </source>
</reference>
<dbReference type="EMBL" id="WXWW01000078">
    <property type="protein sequence ID" value="NAW64530.1"/>
    <property type="molecule type" value="Genomic_DNA"/>
</dbReference>
<sequence>MTSRNARYERKKTEQGLKKVTVWVPADVEAEFKLLADVCSENRRYVPNTVRDLKTGRYVSLERAVTDDDE</sequence>
<evidence type="ECO:0000313" key="2">
    <source>
        <dbReference type="Proteomes" id="UP000465712"/>
    </source>
</evidence>
<organism evidence="1 2">
    <name type="scientific">Photobacterium halotolerans</name>
    <dbReference type="NCBI Taxonomy" id="265726"/>
    <lineage>
        <taxon>Bacteria</taxon>
        <taxon>Pseudomonadati</taxon>
        <taxon>Pseudomonadota</taxon>
        <taxon>Gammaproteobacteria</taxon>
        <taxon>Vibrionales</taxon>
        <taxon>Vibrionaceae</taxon>
        <taxon>Photobacterium</taxon>
    </lineage>
</organism>
<evidence type="ECO:0000313" key="1">
    <source>
        <dbReference type="EMBL" id="NAW64530.1"/>
    </source>
</evidence>
<proteinExistence type="predicted"/>
<accession>A0A7X4WAZ5</accession>
<dbReference type="AlphaFoldDB" id="A0A7X4WAZ5"/>